<evidence type="ECO:0000313" key="5">
    <source>
        <dbReference type="Proteomes" id="UP001209681"/>
    </source>
</evidence>
<dbReference type="Pfam" id="PF00497">
    <property type="entry name" value="SBP_bac_3"/>
    <property type="match status" value="1"/>
</dbReference>
<organism evidence="4 5">
    <name type="scientific">Desulfobotulus pelophilus</name>
    <dbReference type="NCBI Taxonomy" id="2823377"/>
    <lineage>
        <taxon>Bacteria</taxon>
        <taxon>Pseudomonadati</taxon>
        <taxon>Thermodesulfobacteriota</taxon>
        <taxon>Desulfobacteria</taxon>
        <taxon>Desulfobacterales</taxon>
        <taxon>Desulfobacteraceae</taxon>
        <taxon>Desulfobotulus</taxon>
    </lineage>
</organism>
<evidence type="ECO:0000259" key="3">
    <source>
        <dbReference type="Pfam" id="PF00497"/>
    </source>
</evidence>
<evidence type="ECO:0000256" key="2">
    <source>
        <dbReference type="SAM" id="SignalP"/>
    </source>
</evidence>
<feature type="domain" description="Solute-binding protein family 3/N-terminal" evidence="3">
    <location>
        <begin position="48"/>
        <end position="252"/>
    </location>
</feature>
<comment type="caution">
    <text evidence="4">The sequence shown here is derived from an EMBL/GenBank/DDBJ whole genome shotgun (WGS) entry which is preliminary data.</text>
</comment>
<name>A0ABT3N5F4_9BACT</name>
<dbReference type="Proteomes" id="UP001209681">
    <property type="component" value="Unassembled WGS sequence"/>
</dbReference>
<proteinExistence type="predicted"/>
<evidence type="ECO:0000256" key="1">
    <source>
        <dbReference type="ARBA" id="ARBA00022729"/>
    </source>
</evidence>
<reference evidence="4 5" key="1">
    <citation type="submission" date="2022-11" db="EMBL/GenBank/DDBJ databases">
        <title>Desulfobotulus tamanensis H1 sp. nov. - anaerobic, alkaliphilic, sulphate reducing bacterium isolated from terrestrial mud volcano.</title>
        <authorList>
            <person name="Frolova A."/>
            <person name="Merkel A.Y."/>
            <person name="Slobodkin A.I."/>
        </authorList>
    </citation>
    <scope>NUCLEOTIDE SEQUENCE [LARGE SCALE GENOMIC DNA]</scope>
    <source>
        <strain evidence="4 5">H1</strain>
    </source>
</reference>
<protein>
    <submittedName>
        <fullName evidence="4">Transporter substrate-binding domain-containing protein</fullName>
    </submittedName>
</protein>
<accession>A0ABT3N5F4</accession>
<dbReference type="PANTHER" id="PTHR35936">
    <property type="entry name" value="MEMBRANE-BOUND LYTIC MUREIN TRANSGLYCOSYLASE F"/>
    <property type="match status" value="1"/>
</dbReference>
<dbReference type="PANTHER" id="PTHR35936:SF25">
    <property type="entry name" value="ABC TRANSPORTER SUBSTRATE-BINDING PROTEIN"/>
    <property type="match status" value="1"/>
</dbReference>
<keyword evidence="1 2" id="KW-0732">Signal</keyword>
<sequence length="272" mass="30568">MQQSMLSILCQCLWSGLFGLCLFSPVQACCAELPAVLHIATPQWEGQTNADGSGFFFEVVQKIYEPHGIRVSWEFANWNRSMDLVAKQHADAMPSIWKEDAEAAGLKLPRLPLYIEYTVAVLKRTSIPDWQGIASLRGRKAVWLRGYDYHFDTPLEAFNLKWEEVASEEALWRMLAADRVDVIIEAGIDVDRYMTDNMVDTTVYGVKPLWGQKAYLAFSPAASSEKLMALFDEGMAAMLVSGELAVLHEKWGVTGFMPSAWERPGERVQALP</sequence>
<feature type="chain" id="PRO_5045642654" evidence="2">
    <location>
        <begin position="29"/>
        <end position="272"/>
    </location>
</feature>
<keyword evidence="5" id="KW-1185">Reference proteome</keyword>
<dbReference type="SUPFAM" id="SSF53850">
    <property type="entry name" value="Periplasmic binding protein-like II"/>
    <property type="match status" value="1"/>
</dbReference>
<dbReference type="EMBL" id="JAPFPW010000001">
    <property type="protein sequence ID" value="MCW7752693.1"/>
    <property type="molecule type" value="Genomic_DNA"/>
</dbReference>
<dbReference type="Gene3D" id="3.40.190.10">
    <property type="entry name" value="Periplasmic binding protein-like II"/>
    <property type="match status" value="2"/>
</dbReference>
<dbReference type="RefSeq" id="WP_265423556.1">
    <property type="nucleotide sequence ID" value="NZ_JAPFPW010000001.1"/>
</dbReference>
<evidence type="ECO:0000313" key="4">
    <source>
        <dbReference type="EMBL" id="MCW7752693.1"/>
    </source>
</evidence>
<feature type="signal peptide" evidence="2">
    <location>
        <begin position="1"/>
        <end position="28"/>
    </location>
</feature>
<gene>
    <name evidence="4" type="ORF">OOT00_01680</name>
</gene>
<dbReference type="InterPro" id="IPR001638">
    <property type="entry name" value="Solute-binding_3/MltF_N"/>
</dbReference>